<dbReference type="Gene3D" id="3.40.50.300">
    <property type="entry name" value="P-loop containing nucleotide triphosphate hydrolases"/>
    <property type="match status" value="1"/>
</dbReference>
<reference evidence="13" key="1">
    <citation type="journal article" date="2019" name="Nat. Commun.">
        <title>The genome of broomcorn millet.</title>
        <authorList>
            <person name="Zou C."/>
            <person name="Miki D."/>
            <person name="Li D."/>
            <person name="Tang Q."/>
            <person name="Xiao L."/>
            <person name="Rajput S."/>
            <person name="Deng P."/>
            <person name="Jia W."/>
            <person name="Huang R."/>
            <person name="Zhang M."/>
            <person name="Sun Y."/>
            <person name="Hu J."/>
            <person name="Fu X."/>
            <person name="Schnable P.S."/>
            <person name="Li F."/>
            <person name="Zhang H."/>
            <person name="Feng B."/>
            <person name="Zhu X."/>
            <person name="Liu R."/>
            <person name="Schnable J.C."/>
            <person name="Zhu J.-K."/>
            <person name="Zhang H."/>
        </authorList>
    </citation>
    <scope>NUCLEOTIDE SEQUENCE [LARGE SCALE GENOMIC DNA]</scope>
</reference>
<dbReference type="InterPro" id="IPR042197">
    <property type="entry name" value="Apaf_helical"/>
</dbReference>
<dbReference type="SUPFAM" id="SSF52540">
    <property type="entry name" value="P-loop containing nucleoside triphosphate hydrolases"/>
    <property type="match status" value="1"/>
</dbReference>
<dbReference type="GO" id="GO:0043531">
    <property type="term" value="F:ADP binding"/>
    <property type="evidence" value="ECO:0007669"/>
    <property type="project" value="InterPro"/>
</dbReference>
<evidence type="ECO:0000259" key="9">
    <source>
        <dbReference type="Pfam" id="PF18052"/>
    </source>
</evidence>
<dbReference type="STRING" id="4540.A0A3L6Q6T0"/>
<dbReference type="Pfam" id="PF23559">
    <property type="entry name" value="WHD_DRP"/>
    <property type="match status" value="1"/>
</dbReference>
<dbReference type="InterPro" id="IPR041118">
    <property type="entry name" value="Rx_N"/>
</dbReference>
<dbReference type="Gene3D" id="1.10.10.10">
    <property type="entry name" value="Winged helix-like DNA-binding domain superfamily/Winged helix DNA-binding domain"/>
    <property type="match status" value="1"/>
</dbReference>
<evidence type="ECO:0000313" key="12">
    <source>
        <dbReference type="EMBL" id="RLM74355.1"/>
    </source>
</evidence>
<feature type="domain" description="Disease resistance N-terminal" evidence="9">
    <location>
        <begin position="16"/>
        <end position="93"/>
    </location>
</feature>
<keyword evidence="13" id="KW-1185">Reference proteome</keyword>
<dbReference type="PANTHER" id="PTHR36766:SF36">
    <property type="entry name" value="AAA+ ATPASE DOMAIN-CONTAINING PROTEIN"/>
    <property type="match status" value="1"/>
</dbReference>
<keyword evidence="6" id="KW-0067">ATP-binding</keyword>
<evidence type="ECO:0000259" key="11">
    <source>
        <dbReference type="Pfam" id="PF23598"/>
    </source>
</evidence>
<comment type="similarity">
    <text evidence="1">Belongs to the disease resistance NB-LRR family.</text>
</comment>
<evidence type="ECO:0000256" key="5">
    <source>
        <dbReference type="ARBA" id="ARBA00022821"/>
    </source>
</evidence>
<dbReference type="Pfam" id="PF18052">
    <property type="entry name" value="Rx_N"/>
    <property type="match status" value="1"/>
</dbReference>
<dbReference type="Pfam" id="PF23598">
    <property type="entry name" value="LRR_14"/>
    <property type="match status" value="1"/>
</dbReference>
<protein>
    <submittedName>
        <fullName evidence="12">Disease resistance protein RGA3</fullName>
    </submittedName>
</protein>
<dbReference type="Pfam" id="PF00931">
    <property type="entry name" value="NB-ARC"/>
    <property type="match status" value="1"/>
</dbReference>
<keyword evidence="3" id="KW-0677">Repeat</keyword>
<dbReference type="FunFam" id="1.10.10.10:FF:000322">
    <property type="entry name" value="Probable disease resistance protein At1g63360"/>
    <property type="match status" value="1"/>
</dbReference>
<dbReference type="InterPro" id="IPR055414">
    <property type="entry name" value="LRR_R13L4/SHOC2-like"/>
</dbReference>
<dbReference type="PRINTS" id="PR00364">
    <property type="entry name" value="DISEASERSIST"/>
</dbReference>
<dbReference type="EMBL" id="PQIB02000013">
    <property type="protein sequence ID" value="RLM74355.1"/>
    <property type="molecule type" value="Genomic_DNA"/>
</dbReference>
<dbReference type="GO" id="GO:0005524">
    <property type="term" value="F:ATP binding"/>
    <property type="evidence" value="ECO:0007669"/>
    <property type="project" value="UniProtKB-KW"/>
</dbReference>
<dbReference type="InterPro" id="IPR002182">
    <property type="entry name" value="NB-ARC"/>
</dbReference>
<evidence type="ECO:0000259" key="10">
    <source>
        <dbReference type="Pfam" id="PF23559"/>
    </source>
</evidence>
<keyword evidence="5" id="KW-0611">Plant defense</keyword>
<dbReference type="PANTHER" id="PTHR36766">
    <property type="entry name" value="PLANT BROAD-SPECTRUM MILDEW RESISTANCE PROTEIN RPW8"/>
    <property type="match status" value="1"/>
</dbReference>
<dbReference type="InterPro" id="IPR058922">
    <property type="entry name" value="WHD_DRP"/>
</dbReference>
<dbReference type="Gene3D" id="3.80.10.10">
    <property type="entry name" value="Ribonuclease Inhibitor"/>
    <property type="match status" value="2"/>
</dbReference>
<keyword evidence="2" id="KW-0433">Leucine-rich repeat</keyword>
<organism evidence="12 13">
    <name type="scientific">Panicum miliaceum</name>
    <name type="common">Proso millet</name>
    <name type="synonym">Broomcorn millet</name>
    <dbReference type="NCBI Taxonomy" id="4540"/>
    <lineage>
        <taxon>Eukaryota</taxon>
        <taxon>Viridiplantae</taxon>
        <taxon>Streptophyta</taxon>
        <taxon>Embryophyta</taxon>
        <taxon>Tracheophyta</taxon>
        <taxon>Spermatophyta</taxon>
        <taxon>Magnoliopsida</taxon>
        <taxon>Liliopsida</taxon>
        <taxon>Poales</taxon>
        <taxon>Poaceae</taxon>
        <taxon>PACMAD clade</taxon>
        <taxon>Panicoideae</taxon>
        <taxon>Panicodae</taxon>
        <taxon>Paniceae</taxon>
        <taxon>Panicinae</taxon>
        <taxon>Panicum</taxon>
        <taxon>Panicum sect. Panicum</taxon>
    </lineage>
</organism>
<evidence type="ECO:0000256" key="3">
    <source>
        <dbReference type="ARBA" id="ARBA00022737"/>
    </source>
</evidence>
<dbReference type="GO" id="GO:0042742">
    <property type="term" value="P:defense response to bacterium"/>
    <property type="evidence" value="ECO:0007669"/>
    <property type="project" value="UniProtKB-ARBA"/>
</dbReference>
<dbReference type="GO" id="GO:0009626">
    <property type="term" value="P:plant-type hypersensitive response"/>
    <property type="evidence" value="ECO:0007669"/>
    <property type="project" value="UniProtKB-ARBA"/>
</dbReference>
<evidence type="ECO:0000256" key="7">
    <source>
        <dbReference type="ARBA" id="ARBA00023054"/>
    </source>
</evidence>
<gene>
    <name evidence="12" type="ORF">C2845_PM15G04310</name>
</gene>
<evidence type="ECO:0000313" key="13">
    <source>
        <dbReference type="Proteomes" id="UP000275267"/>
    </source>
</evidence>
<keyword evidence="7" id="KW-0175">Coiled coil</keyword>
<dbReference type="InterPro" id="IPR027417">
    <property type="entry name" value="P-loop_NTPase"/>
</dbReference>
<keyword evidence="4" id="KW-0547">Nucleotide-binding</keyword>
<dbReference type="AlphaFoldDB" id="A0A3L6Q6T0"/>
<proteinExistence type="inferred from homology"/>
<feature type="domain" description="Disease resistance protein winged helix" evidence="10">
    <location>
        <begin position="447"/>
        <end position="525"/>
    </location>
</feature>
<dbReference type="Gene3D" id="1.20.5.4130">
    <property type="match status" value="1"/>
</dbReference>
<dbReference type="OrthoDB" id="762143at2759"/>
<evidence type="ECO:0000256" key="1">
    <source>
        <dbReference type="ARBA" id="ARBA00008894"/>
    </source>
</evidence>
<evidence type="ECO:0000256" key="4">
    <source>
        <dbReference type="ARBA" id="ARBA00022741"/>
    </source>
</evidence>
<dbReference type="Proteomes" id="UP000275267">
    <property type="component" value="Unassembled WGS sequence"/>
</dbReference>
<dbReference type="InterPro" id="IPR038005">
    <property type="entry name" value="RX-like_CC"/>
</dbReference>
<dbReference type="GO" id="GO:0002758">
    <property type="term" value="P:innate immune response-activating signaling pathway"/>
    <property type="evidence" value="ECO:0007669"/>
    <property type="project" value="UniProtKB-ARBA"/>
</dbReference>
<accession>A0A3L6Q6T0</accession>
<name>A0A3L6Q6T0_PANMI</name>
<feature type="domain" description="NB-ARC" evidence="8">
    <location>
        <begin position="192"/>
        <end position="358"/>
    </location>
</feature>
<comment type="caution">
    <text evidence="12">The sequence shown here is derived from an EMBL/GenBank/DDBJ whole genome shotgun (WGS) entry which is preliminary data.</text>
</comment>
<dbReference type="CDD" id="cd14798">
    <property type="entry name" value="RX-CC_like"/>
    <property type="match status" value="1"/>
</dbReference>
<dbReference type="InterPro" id="IPR032675">
    <property type="entry name" value="LRR_dom_sf"/>
</dbReference>
<sequence length="1137" mass="127637">MAAVLDALAPYVKKLITDMAEEEVSILLGVSSEITRLEDNMESLKAFLNDAERRRITDQSVQRWTRKVRDGMYEATDIIDLCQIEADKRRDSRGGNMEEKVPVRCLQPLLFCLRNPVYAHEIGSRIRELNQQLDGIRKGASEFSFNINLGSYPERRMLHDDAALSSASICKTRSQVDESAIVGEEIERGTKELVQVLTKDDNNHNIKVVSVIGTGGMGKTTLAQKIFNDSTIQEHFKTKVWLSITQHFDEAELLRTAIENAGRDHGRRHDKSTLTGTLIDTLSGGRFLLVMDDVWSEKAWNDVLSTPVRNASRKQPGSRVLVTTRSAHLPQQMQAPLHQHRVRPLGEDDAWSLLKKQLQPDQVVGIDEQLKNVGMEILKKCDGLPLAIKVIGGLLSTRFPSEGEWKAVLKSHAWSIAGLPPQLDNRIYLSYEDLSPQLKQCFLYCSLFSKGKDIFKNEVTHMWISEGYIQPPDGSSSTSSHEYGLEDIAAGYYRQLINRNLIEPAEAFSYTGNKCTMHDVVRSLAEYVAREESLVVDKEQAATSGTGMLVRRLSIGQTVSGVEWAVLQRQEALRTLIINSRVNFEPGDSLGSFSSLRVLYIIRSVNSDGLVASLTKLKHLRYLHLEDTDISRLPDDIHNMKFLLHIHLLYCKKLGHVPSSIIKLKHLRSLKITGSNVSVVPKGFGGLTNLRSLCGFPVHVDMDGSSSWCSLQELAPLSQLRELELDGLEKVPASWMAEKAMIGSKGHLIILSLSYRPTRGYIFGPGGEAVQQQQHSVMEKLHPPTCLETLTVDGGYSGRHLPNWMHAPASMDFKSLRYLKLVNLRCCSQLPNGLCRLPILEGLTIEDAPYIKNVGPEFQASSSFAAGDSAAIVAPFPKLRCLQWIRLCRWQVWEWNDNDSEEQGQTKAAIAMPCLELLYIKNCKLSCLPPGLANSKRPALRRLNLYELPNLISVENFPSVVELDVFECPKLKSISSLSMLQKVRISKCPKLEVFEGVPALDSLILINNTMFTLPGYLQDLLLNLYELPNLISVENFPSVVELDVFECPKLKIISSLSMLQKVRISKCPKLEVFEGVPALDSLILINNTMFTLPGYLQDVNPRYLGLYCHKSMHFAFSQLSHECYKTTHIPIVEYFEC</sequence>
<evidence type="ECO:0000259" key="8">
    <source>
        <dbReference type="Pfam" id="PF00931"/>
    </source>
</evidence>
<dbReference type="InterPro" id="IPR036388">
    <property type="entry name" value="WH-like_DNA-bd_sf"/>
</dbReference>
<dbReference type="SUPFAM" id="SSF52058">
    <property type="entry name" value="L domain-like"/>
    <property type="match status" value="2"/>
</dbReference>
<dbReference type="Gene3D" id="1.10.8.430">
    <property type="entry name" value="Helical domain of apoptotic protease-activating factors"/>
    <property type="match status" value="1"/>
</dbReference>
<evidence type="ECO:0000256" key="2">
    <source>
        <dbReference type="ARBA" id="ARBA00022614"/>
    </source>
</evidence>
<feature type="domain" description="Disease resistance R13L4/SHOC-2-like LRR" evidence="11">
    <location>
        <begin position="588"/>
        <end position="900"/>
    </location>
</feature>
<evidence type="ECO:0000256" key="6">
    <source>
        <dbReference type="ARBA" id="ARBA00022840"/>
    </source>
</evidence>